<protein>
    <recommendedName>
        <fullName evidence="4">DnaD and phage-associated domain-containing protein</fullName>
    </recommendedName>
</protein>
<dbReference type="OrthoDB" id="1821976at2"/>
<keyword evidence="3" id="KW-1185">Reference proteome</keyword>
<sequence>MQGYIKDFRKELESDIWLMPPLYHRVWQYLKYKVNHREKRIPIDDDFLTIKPGQHLTSVRKIAEETGWYERATWKEANPKTISKILEWLEKQEMISISRGKSNRQYTLITLINWDSYQVKESEGNSEGTGKEQSLDINKNELECIKNDGTTAADARVGEGASDGTPETDPQGNPEQDSGEISQTSYVQALLNKFITLRGNGFMTSSKDDMAAEEIFREGVKLNDALTWMEEKFKQYHATQSKHSRSNIQKLEYCVGYILDKHYEKRNGGGTDGGSIYKHQRSHGRSAGQSKEEFLRQLEADKAAWGG</sequence>
<dbReference type="RefSeq" id="WP_093335194.1">
    <property type="nucleotide sequence ID" value="NZ_FOXD01000003.1"/>
</dbReference>
<accession>A0A1I5N7N0</accession>
<dbReference type="STRING" id="1884432.SAMN05518683_10326"/>
<evidence type="ECO:0000256" key="1">
    <source>
        <dbReference type="SAM" id="MobiDB-lite"/>
    </source>
</evidence>
<reference evidence="3" key="1">
    <citation type="submission" date="2016-10" db="EMBL/GenBank/DDBJ databases">
        <authorList>
            <person name="Varghese N."/>
            <person name="Submissions S."/>
        </authorList>
    </citation>
    <scope>NUCLEOTIDE SEQUENCE [LARGE SCALE GENOMIC DNA]</scope>
    <source>
        <strain evidence="3">S7</strain>
    </source>
</reference>
<proteinExistence type="predicted"/>
<evidence type="ECO:0000313" key="3">
    <source>
        <dbReference type="Proteomes" id="UP000198892"/>
    </source>
</evidence>
<evidence type="ECO:0008006" key="4">
    <source>
        <dbReference type="Google" id="ProtNLM"/>
    </source>
</evidence>
<name>A0A1I5N7N0_9BACI</name>
<dbReference type="Proteomes" id="UP000198892">
    <property type="component" value="Unassembled WGS sequence"/>
</dbReference>
<dbReference type="AlphaFoldDB" id="A0A1I5N7N0"/>
<evidence type="ECO:0000313" key="2">
    <source>
        <dbReference type="EMBL" id="SFP17743.1"/>
    </source>
</evidence>
<feature type="compositionally biased region" description="Polar residues" evidence="1">
    <location>
        <begin position="168"/>
        <end position="181"/>
    </location>
</feature>
<feature type="region of interest" description="Disordered" evidence="1">
    <location>
        <begin position="270"/>
        <end position="292"/>
    </location>
</feature>
<feature type="region of interest" description="Disordered" evidence="1">
    <location>
        <begin position="152"/>
        <end position="181"/>
    </location>
</feature>
<organism evidence="2 3">
    <name type="scientific">Salibacterium halotolerans</name>
    <dbReference type="NCBI Taxonomy" id="1884432"/>
    <lineage>
        <taxon>Bacteria</taxon>
        <taxon>Bacillati</taxon>
        <taxon>Bacillota</taxon>
        <taxon>Bacilli</taxon>
        <taxon>Bacillales</taxon>
        <taxon>Bacillaceae</taxon>
    </lineage>
</organism>
<gene>
    <name evidence="2" type="ORF">SAMN05518683_10326</name>
</gene>
<dbReference type="EMBL" id="FOXD01000003">
    <property type="protein sequence ID" value="SFP17743.1"/>
    <property type="molecule type" value="Genomic_DNA"/>
</dbReference>